<proteinExistence type="predicted"/>
<evidence type="ECO:0000313" key="2">
    <source>
        <dbReference type="Proteomes" id="UP000070260"/>
    </source>
</evidence>
<gene>
    <name evidence="1" type="ORF">JFP838_06425</name>
</gene>
<dbReference type="AlphaFoldDB" id="A0A127EHJ3"/>
<reference evidence="1 2" key="1">
    <citation type="journal article" date="2016" name="PLoS ONE">
        <title>Plasmid Characterization and Chromosome Analysis of Two netF+ Clostridium perfringens Isolates Associated with Foal and Canine Necrotizing Enteritis.</title>
        <authorList>
            <person name="Mehdizadeh Gohari I."/>
            <person name="Kropinski A.M."/>
            <person name="Weese S.J."/>
            <person name="Parreira V.R."/>
            <person name="Whitehead A.E."/>
            <person name="Boerlin P."/>
            <person name="Prescott J.F."/>
        </authorList>
    </citation>
    <scope>NUCLEOTIDE SEQUENCE [LARGE SCALE GENOMIC DNA]</scope>
    <source>
        <strain evidence="1 2">JP838</strain>
    </source>
</reference>
<dbReference type="Proteomes" id="UP000070260">
    <property type="component" value="Chromosome"/>
</dbReference>
<name>A0A127EHJ3_CLOPF</name>
<evidence type="ECO:0000313" key="1">
    <source>
        <dbReference type="EMBL" id="AMN35403.1"/>
    </source>
</evidence>
<accession>A0A127EHJ3</accession>
<dbReference type="PATRIC" id="fig|1502.177.peg.1300"/>
<protein>
    <submittedName>
        <fullName evidence="1">Uncharacterized protein</fullName>
    </submittedName>
</protein>
<sequence>MEKDLFNNEALDDIIFRLSKSTLSDFFYEKIGERNMIMGGLNSDFSGVASTTLTGCSFQLQQLTLFKRLLDEGELILEFLLENKDEFRNWFNNNPYAYFKHCSIFKNSTLEKDYYKDFKSSYNELTSKYNLNLLNFISSLIFLSSYNCCIKKKANYEEAFVKAILENHIDKVYEKSIDIKNFLEKLELKPLDFKDEIRNLLVLISSESLYFEDIPLRLLDYANATDILTVIILIVNVKEYISESKVIPLNLSKNSFMSIDEYKKFMNSISESYIRIYDFDEEVRKKIEEDLKL</sequence>
<dbReference type="EMBL" id="CP010994">
    <property type="protein sequence ID" value="AMN35403.1"/>
    <property type="molecule type" value="Genomic_DNA"/>
</dbReference>
<dbReference type="RefSeq" id="WP_061427461.1">
    <property type="nucleotide sequence ID" value="NZ_CP010994.1"/>
</dbReference>
<organism evidence="1 2">
    <name type="scientific">Clostridium perfringens</name>
    <dbReference type="NCBI Taxonomy" id="1502"/>
    <lineage>
        <taxon>Bacteria</taxon>
        <taxon>Bacillati</taxon>
        <taxon>Bacillota</taxon>
        <taxon>Clostridia</taxon>
        <taxon>Eubacteriales</taxon>
        <taxon>Clostridiaceae</taxon>
        <taxon>Clostridium</taxon>
    </lineage>
</organism>